<comment type="function">
    <text evidence="6">Bidirectionally degrades single-stranded DNA into large acid-insoluble oligonucleotides, which are then degraded further into small acid-soluble oligonucleotides.</text>
</comment>
<comment type="catalytic activity">
    <reaction evidence="6">
        <text>Exonucleolytic cleavage in either 5'- to 3'- or 3'- to 5'-direction to yield nucleoside 5'-phosphates.</text>
        <dbReference type="EC" id="3.1.11.6"/>
    </reaction>
</comment>
<keyword evidence="5 6" id="KW-0269">Exonuclease</keyword>
<keyword evidence="4 6" id="KW-0378">Hydrolase</keyword>
<evidence type="ECO:0000256" key="1">
    <source>
        <dbReference type="ARBA" id="ARBA00009998"/>
    </source>
</evidence>
<gene>
    <name evidence="6" type="primary">xseB</name>
    <name evidence="7" type="ORF">SAMN05216352_10148</name>
</gene>
<dbReference type="SUPFAM" id="SSF116842">
    <property type="entry name" value="XseB-like"/>
    <property type="match status" value="1"/>
</dbReference>
<dbReference type="Gene3D" id="1.10.287.1040">
    <property type="entry name" value="Exonuclease VII, small subunit"/>
    <property type="match status" value="1"/>
</dbReference>
<dbReference type="HAMAP" id="MF_00337">
    <property type="entry name" value="Exonuc_7_S"/>
    <property type="match status" value="1"/>
</dbReference>
<comment type="subcellular location">
    <subcellularLocation>
        <location evidence="6">Cytoplasm</location>
    </subcellularLocation>
</comment>
<dbReference type="NCBIfam" id="TIGR01280">
    <property type="entry name" value="xseB"/>
    <property type="match status" value="1"/>
</dbReference>
<dbReference type="EMBL" id="FNDU01000001">
    <property type="protein sequence ID" value="SDH35439.1"/>
    <property type="molecule type" value="Genomic_DNA"/>
</dbReference>
<dbReference type="GO" id="GO:0006308">
    <property type="term" value="P:DNA catabolic process"/>
    <property type="evidence" value="ECO:0007669"/>
    <property type="project" value="UniProtKB-UniRule"/>
</dbReference>
<dbReference type="InterPro" id="IPR037004">
    <property type="entry name" value="Exonuc_VII_ssu_sf"/>
</dbReference>
<evidence type="ECO:0000256" key="3">
    <source>
        <dbReference type="ARBA" id="ARBA00022722"/>
    </source>
</evidence>
<dbReference type="RefSeq" id="WP_281259140.1">
    <property type="nucleotide sequence ID" value="NZ_FNDU01000001.1"/>
</dbReference>
<dbReference type="STRING" id="930129.SAMN05216352_10148"/>
<reference evidence="7 8" key="1">
    <citation type="submission" date="2016-10" db="EMBL/GenBank/DDBJ databases">
        <authorList>
            <person name="de Groot N.N."/>
        </authorList>
    </citation>
    <scope>NUCLEOTIDE SEQUENCE [LARGE SCALE GENOMIC DNA]</scope>
    <source>
        <strain evidence="8">P4B,CCM 7963,CECT 7998,DSM 25260,IBRC-M 10614,KCTC 13821</strain>
    </source>
</reference>
<dbReference type="Proteomes" id="UP000199017">
    <property type="component" value="Unassembled WGS sequence"/>
</dbReference>
<dbReference type="GO" id="GO:0008855">
    <property type="term" value="F:exodeoxyribonuclease VII activity"/>
    <property type="evidence" value="ECO:0007669"/>
    <property type="project" value="UniProtKB-UniRule"/>
</dbReference>
<evidence type="ECO:0000256" key="5">
    <source>
        <dbReference type="ARBA" id="ARBA00022839"/>
    </source>
</evidence>
<evidence type="ECO:0000256" key="6">
    <source>
        <dbReference type="HAMAP-Rule" id="MF_00337"/>
    </source>
</evidence>
<sequence>MTDDNLKNVSFEEAMEKLEGIVEKLEEGEVPLEQAIVMYQEGMSLSNVCHEKLQRIEKQMDRVVEEDGEVKPLLSEEDEE</sequence>
<accession>A0A1G8BQK1</accession>
<dbReference type="PANTHER" id="PTHR34137">
    <property type="entry name" value="EXODEOXYRIBONUCLEASE 7 SMALL SUBUNIT"/>
    <property type="match status" value="1"/>
</dbReference>
<protein>
    <recommendedName>
        <fullName evidence="6">Exodeoxyribonuclease 7 small subunit</fullName>
        <ecNumber evidence="6">3.1.11.6</ecNumber>
    </recommendedName>
    <alternativeName>
        <fullName evidence="6">Exodeoxyribonuclease VII small subunit</fullName>
        <shortName evidence="6">Exonuclease VII small subunit</shortName>
    </alternativeName>
</protein>
<dbReference type="GO" id="GO:0009318">
    <property type="term" value="C:exodeoxyribonuclease VII complex"/>
    <property type="evidence" value="ECO:0007669"/>
    <property type="project" value="UniProtKB-UniRule"/>
</dbReference>
<keyword evidence="3 6" id="KW-0540">Nuclease</keyword>
<evidence type="ECO:0000313" key="7">
    <source>
        <dbReference type="EMBL" id="SDH35439.1"/>
    </source>
</evidence>
<comment type="similarity">
    <text evidence="1 6">Belongs to the XseB family.</text>
</comment>
<dbReference type="GO" id="GO:0005829">
    <property type="term" value="C:cytosol"/>
    <property type="evidence" value="ECO:0007669"/>
    <property type="project" value="TreeGrafter"/>
</dbReference>
<dbReference type="InterPro" id="IPR003761">
    <property type="entry name" value="Exonuc_VII_S"/>
</dbReference>
<dbReference type="AlphaFoldDB" id="A0A1G8BQK1"/>
<organism evidence="7 8">
    <name type="scientific">Alteribacillus bidgolensis</name>
    <dbReference type="NCBI Taxonomy" id="930129"/>
    <lineage>
        <taxon>Bacteria</taxon>
        <taxon>Bacillati</taxon>
        <taxon>Bacillota</taxon>
        <taxon>Bacilli</taxon>
        <taxon>Bacillales</taxon>
        <taxon>Bacillaceae</taxon>
        <taxon>Alteribacillus</taxon>
    </lineage>
</organism>
<dbReference type="Pfam" id="PF02609">
    <property type="entry name" value="Exonuc_VII_S"/>
    <property type="match status" value="1"/>
</dbReference>
<evidence type="ECO:0000256" key="2">
    <source>
        <dbReference type="ARBA" id="ARBA00022490"/>
    </source>
</evidence>
<keyword evidence="2 6" id="KW-0963">Cytoplasm</keyword>
<comment type="subunit">
    <text evidence="6">Heterooligomer composed of large and small subunits.</text>
</comment>
<proteinExistence type="inferred from homology"/>
<keyword evidence="8" id="KW-1185">Reference proteome</keyword>
<evidence type="ECO:0000313" key="8">
    <source>
        <dbReference type="Proteomes" id="UP000199017"/>
    </source>
</evidence>
<dbReference type="EC" id="3.1.11.6" evidence="6"/>
<name>A0A1G8BQK1_9BACI</name>
<dbReference type="PANTHER" id="PTHR34137:SF1">
    <property type="entry name" value="EXODEOXYRIBONUCLEASE 7 SMALL SUBUNIT"/>
    <property type="match status" value="1"/>
</dbReference>
<evidence type="ECO:0000256" key="4">
    <source>
        <dbReference type="ARBA" id="ARBA00022801"/>
    </source>
</evidence>